<comment type="caution">
    <text evidence="2">The sequence shown here is derived from an EMBL/GenBank/DDBJ whole genome shotgun (WGS) entry which is preliminary data.</text>
</comment>
<evidence type="ECO:0000256" key="1">
    <source>
        <dbReference type="SAM" id="MobiDB-lite"/>
    </source>
</evidence>
<sequence>MRYFSLSTAASVITNPCLFSLMGVFLLTIGNGTAVGAMDHDRQLVPNENQPNERTHPRPTLVRQLVLPLWQYIDIYISDLDPRLSIPTPQSVIILGNNPDDFARSGRMLRRRDPDNEHQERRPVISAMLQIETNTPLADDDPLINDPQPTRLLRIGSLRQFTSVDDLHTMLFNLRGKALPSNRLYCSAVLAHFFEDLYIHREGPWLQWYRVYYISPQMDVLSIDATNGDRYRTPSLRHNLHDQQVPSHHTGHTAP</sequence>
<gene>
    <name evidence="2" type="ORF">F5878DRAFT_706490</name>
</gene>
<keyword evidence="3" id="KW-1185">Reference proteome</keyword>
<evidence type="ECO:0000313" key="2">
    <source>
        <dbReference type="EMBL" id="KAJ3843997.1"/>
    </source>
</evidence>
<dbReference type="Proteomes" id="UP001163846">
    <property type="component" value="Unassembled WGS sequence"/>
</dbReference>
<organism evidence="2 3">
    <name type="scientific">Lentinula raphanica</name>
    <dbReference type="NCBI Taxonomy" id="153919"/>
    <lineage>
        <taxon>Eukaryota</taxon>
        <taxon>Fungi</taxon>
        <taxon>Dikarya</taxon>
        <taxon>Basidiomycota</taxon>
        <taxon>Agaricomycotina</taxon>
        <taxon>Agaricomycetes</taxon>
        <taxon>Agaricomycetidae</taxon>
        <taxon>Agaricales</taxon>
        <taxon>Marasmiineae</taxon>
        <taxon>Omphalotaceae</taxon>
        <taxon>Lentinula</taxon>
    </lineage>
</organism>
<proteinExistence type="predicted"/>
<accession>A0AA38PJA6</accession>
<dbReference type="EMBL" id="MU805963">
    <property type="protein sequence ID" value="KAJ3843997.1"/>
    <property type="molecule type" value="Genomic_DNA"/>
</dbReference>
<dbReference type="AlphaFoldDB" id="A0AA38PJA6"/>
<protein>
    <submittedName>
        <fullName evidence="2">Uncharacterized protein</fullName>
    </submittedName>
</protein>
<reference evidence="2" key="1">
    <citation type="submission" date="2022-08" db="EMBL/GenBank/DDBJ databases">
        <authorList>
            <consortium name="DOE Joint Genome Institute"/>
            <person name="Min B."/>
            <person name="Riley R."/>
            <person name="Sierra-Patev S."/>
            <person name="Naranjo-Ortiz M."/>
            <person name="Looney B."/>
            <person name="Konkel Z."/>
            <person name="Slot J.C."/>
            <person name="Sakamoto Y."/>
            <person name="Steenwyk J.L."/>
            <person name="Rokas A."/>
            <person name="Carro J."/>
            <person name="Camarero S."/>
            <person name="Ferreira P."/>
            <person name="Molpeceres G."/>
            <person name="Ruiz-Duenas F.J."/>
            <person name="Serrano A."/>
            <person name="Henrissat B."/>
            <person name="Drula E."/>
            <person name="Hughes K.W."/>
            <person name="Mata J.L."/>
            <person name="Ishikawa N.K."/>
            <person name="Vargas-Isla R."/>
            <person name="Ushijima S."/>
            <person name="Smith C.A."/>
            <person name="Ahrendt S."/>
            <person name="Andreopoulos W."/>
            <person name="He G."/>
            <person name="Labutti K."/>
            <person name="Lipzen A."/>
            <person name="Ng V."/>
            <person name="Sandor L."/>
            <person name="Barry K."/>
            <person name="Martinez A.T."/>
            <person name="Xiao Y."/>
            <person name="Gibbons J.G."/>
            <person name="Terashima K."/>
            <person name="Hibbett D.S."/>
            <person name="Grigoriev I.V."/>
        </authorList>
    </citation>
    <scope>NUCLEOTIDE SEQUENCE</scope>
    <source>
        <strain evidence="2">TFB9207</strain>
    </source>
</reference>
<evidence type="ECO:0000313" key="3">
    <source>
        <dbReference type="Proteomes" id="UP001163846"/>
    </source>
</evidence>
<feature type="region of interest" description="Disordered" evidence="1">
    <location>
        <begin position="232"/>
        <end position="255"/>
    </location>
</feature>
<name>A0AA38PJA6_9AGAR</name>